<proteinExistence type="predicted"/>
<evidence type="ECO:0000313" key="3">
    <source>
        <dbReference type="Proteomes" id="UP000316612"/>
    </source>
</evidence>
<keyword evidence="1" id="KW-0812">Transmembrane</keyword>
<feature type="transmembrane region" description="Helical" evidence="1">
    <location>
        <begin position="116"/>
        <end position="137"/>
    </location>
</feature>
<keyword evidence="1" id="KW-0472">Membrane</keyword>
<feature type="transmembrane region" description="Helical" evidence="1">
    <location>
        <begin position="12"/>
        <end position="31"/>
    </location>
</feature>
<keyword evidence="3" id="KW-1185">Reference proteome</keyword>
<comment type="caution">
    <text evidence="2">The sequence shown here is derived from an EMBL/GenBank/DDBJ whole genome shotgun (WGS) entry which is preliminary data.</text>
</comment>
<gene>
    <name evidence="2" type="ORF">AUR04nite_14800</name>
</gene>
<feature type="transmembrane region" description="Helical" evidence="1">
    <location>
        <begin position="143"/>
        <end position="160"/>
    </location>
</feature>
<feature type="transmembrane region" description="Helical" evidence="1">
    <location>
        <begin position="37"/>
        <end position="59"/>
    </location>
</feature>
<evidence type="ECO:0000313" key="2">
    <source>
        <dbReference type="EMBL" id="GED05948.1"/>
    </source>
</evidence>
<dbReference type="AlphaFoldDB" id="A0A4Y4DRF6"/>
<sequence>MRPRTVPWWDRLLIRMPAYLLLAWMGCYGMFQNGWVPFSSLVLIFFAAALPLLAGWQLLRVFLEHRARRVWEAEHATTPNQLGLPDPAEVAAQLAAINASYPRVLPMAPPKHGVPLALLAAVGIIGAGAGAAWLAWWLGAGRFTAPVAIAVVLALLAPWPNNIIRRRIIRNYGGLQLQAQKIQLRVNEQRYAPSGSRDTGAADSALQLAAQANRAMESFAAADRHDAAAASLDVLADISRRCFAADSRLAKTIAGAQRRCHAAQAELMQKPSLLA</sequence>
<dbReference type="Proteomes" id="UP000316612">
    <property type="component" value="Unassembled WGS sequence"/>
</dbReference>
<accession>A0A4Y4DRF6</accession>
<dbReference type="PROSITE" id="PS51257">
    <property type="entry name" value="PROKAR_LIPOPROTEIN"/>
    <property type="match status" value="1"/>
</dbReference>
<protein>
    <submittedName>
        <fullName evidence="2">Uncharacterized protein</fullName>
    </submittedName>
</protein>
<reference evidence="2 3" key="1">
    <citation type="submission" date="2019-06" db="EMBL/GenBank/DDBJ databases">
        <title>Whole genome shotgun sequence of Glutamicibacter uratoxydans NBRC 15515.</title>
        <authorList>
            <person name="Hosoyama A."/>
            <person name="Uohara A."/>
            <person name="Ohji S."/>
            <person name="Ichikawa N."/>
        </authorList>
    </citation>
    <scope>NUCLEOTIDE SEQUENCE [LARGE SCALE GENOMIC DNA]</scope>
    <source>
        <strain evidence="2 3">NBRC 15515</strain>
    </source>
</reference>
<keyword evidence="1" id="KW-1133">Transmembrane helix</keyword>
<organism evidence="2 3">
    <name type="scientific">Glutamicibacter uratoxydans</name>
    <name type="common">Arthrobacter uratoxydans</name>
    <dbReference type="NCBI Taxonomy" id="43667"/>
    <lineage>
        <taxon>Bacteria</taxon>
        <taxon>Bacillati</taxon>
        <taxon>Actinomycetota</taxon>
        <taxon>Actinomycetes</taxon>
        <taxon>Micrococcales</taxon>
        <taxon>Micrococcaceae</taxon>
        <taxon>Glutamicibacter</taxon>
    </lineage>
</organism>
<name>A0A4Y4DRF6_GLUUR</name>
<dbReference type="EMBL" id="BJNY01000007">
    <property type="protein sequence ID" value="GED05948.1"/>
    <property type="molecule type" value="Genomic_DNA"/>
</dbReference>
<evidence type="ECO:0000256" key="1">
    <source>
        <dbReference type="SAM" id="Phobius"/>
    </source>
</evidence>